<keyword evidence="3" id="KW-1185">Reference proteome</keyword>
<organism evidence="2 3">
    <name type="scientific">Nonlabens spongiae</name>
    <dbReference type="NCBI Taxonomy" id="331648"/>
    <lineage>
        <taxon>Bacteria</taxon>
        <taxon>Pseudomonadati</taxon>
        <taxon>Bacteroidota</taxon>
        <taxon>Flavobacteriia</taxon>
        <taxon>Flavobacteriales</taxon>
        <taxon>Flavobacteriaceae</taxon>
        <taxon>Nonlabens</taxon>
    </lineage>
</organism>
<reference evidence="2 3" key="1">
    <citation type="submission" date="2016-11" db="EMBL/GenBank/DDBJ databases">
        <title>Trade-off between light-utilization and light-protection in marine flavobacteria.</title>
        <authorList>
            <person name="Kumagai Y."/>
        </authorList>
    </citation>
    <scope>NUCLEOTIDE SEQUENCE [LARGE SCALE GENOMIC DNA]</scope>
    <source>
        <strain evidence="2 3">JCM 13191</strain>
    </source>
</reference>
<dbReference type="SUPFAM" id="SSF50969">
    <property type="entry name" value="YVTN repeat-like/Quinoprotein amine dehydrogenase"/>
    <property type="match status" value="1"/>
</dbReference>
<evidence type="ECO:0000313" key="2">
    <source>
        <dbReference type="EMBL" id="ARN77111.1"/>
    </source>
</evidence>
<feature type="signal peptide" evidence="1">
    <location>
        <begin position="1"/>
        <end position="19"/>
    </location>
</feature>
<dbReference type="InterPro" id="IPR051200">
    <property type="entry name" value="Host-pathogen_enzymatic-act"/>
</dbReference>
<dbReference type="InterPro" id="IPR015943">
    <property type="entry name" value="WD40/YVTN_repeat-like_dom_sf"/>
</dbReference>
<dbReference type="AlphaFoldDB" id="A0A1W6MHP0"/>
<dbReference type="Gene3D" id="2.130.10.10">
    <property type="entry name" value="YVTN repeat-like/Quinoprotein amine dehydrogenase"/>
    <property type="match status" value="1"/>
</dbReference>
<dbReference type="Proteomes" id="UP000193431">
    <property type="component" value="Chromosome"/>
</dbReference>
<protein>
    <submittedName>
        <fullName evidence="2">Cell surface protein</fullName>
    </submittedName>
</protein>
<dbReference type="EMBL" id="CP019344">
    <property type="protein sequence ID" value="ARN77111.1"/>
    <property type="molecule type" value="Genomic_DNA"/>
</dbReference>
<dbReference type="STRING" id="331648.BST97_03380"/>
<name>A0A1W6MHP0_9FLAO</name>
<keyword evidence="1" id="KW-0732">Signal</keyword>
<feature type="chain" id="PRO_5010877361" evidence="1">
    <location>
        <begin position="20"/>
        <end position="342"/>
    </location>
</feature>
<proteinExistence type="predicted"/>
<dbReference type="PANTHER" id="PTHR47197:SF3">
    <property type="entry name" value="DIHYDRO-HEME D1 DEHYDROGENASE"/>
    <property type="match status" value="1"/>
</dbReference>
<gene>
    <name evidence="2" type="ORF">BST97_03380</name>
</gene>
<dbReference type="OrthoDB" id="9773938at2"/>
<accession>A0A1W6MHP0</accession>
<sequence length="342" mass="36843">MTKFYKLLLSAFAISILIACNGDDDVQAPRGAYENGTIILNEGGSAGGSVSFLTEDRTELAADIFANVNDLPGAGLFLQSIFFDDDRAFIISNGSNVINVVDRFTFELLGTIDSQLSVPRYGVIYDGMAYVTNQADFSTDQDDYLAIIDLNTYTIEETIVIGGTGERMVIANDAIILQNASYGFGNELRKFDPATRTFSAPLSVDAGLNSIQLLNNQVYALDSEGVKVIDPVNFTITRSLSAGSLSPSNLRVANNQLYYTSGSAAYSVSSTSTALSTTPIFDYGSSSLYGTFYGFDVNEDLIYVADAGDFTSEGSIFIYNTNGELIYDGVSGDIAPNSFYFQ</sequence>
<dbReference type="PANTHER" id="PTHR47197">
    <property type="entry name" value="PROTEIN NIRF"/>
    <property type="match status" value="1"/>
</dbReference>
<evidence type="ECO:0000256" key="1">
    <source>
        <dbReference type="SAM" id="SignalP"/>
    </source>
</evidence>
<dbReference type="PROSITE" id="PS51257">
    <property type="entry name" value="PROKAR_LIPOPROTEIN"/>
    <property type="match status" value="1"/>
</dbReference>
<evidence type="ECO:0000313" key="3">
    <source>
        <dbReference type="Proteomes" id="UP000193431"/>
    </source>
</evidence>
<dbReference type="InterPro" id="IPR011044">
    <property type="entry name" value="Quino_amine_DH_bsu"/>
</dbReference>
<dbReference type="RefSeq" id="WP_085765914.1">
    <property type="nucleotide sequence ID" value="NZ_CP019344.1"/>
</dbReference>